<dbReference type="InterPro" id="IPR011047">
    <property type="entry name" value="Quinoprotein_ADH-like_sf"/>
</dbReference>
<keyword evidence="3" id="KW-0560">Oxidoreductase</keyword>
<protein>
    <submittedName>
        <fullName evidence="5">PQQ-binding-like beta-propeller repeat protein</fullName>
    </submittedName>
</protein>
<evidence type="ECO:0000313" key="5">
    <source>
        <dbReference type="EMBL" id="MBA0085959.1"/>
    </source>
</evidence>
<dbReference type="PANTHER" id="PTHR32303">
    <property type="entry name" value="QUINOPROTEIN ALCOHOL DEHYDROGENASE (CYTOCHROME C)"/>
    <property type="match status" value="1"/>
</dbReference>
<dbReference type="Proteomes" id="UP000567293">
    <property type="component" value="Unassembled WGS sequence"/>
</dbReference>
<comment type="cofactor">
    <cofactor evidence="1">
        <name>pyrroloquinoline quinone</name>
        <dbReference type="ChEBI" id="CHEBI:58442"/>
    </cofactor>
</comment>
<dbReference type="InterPro" id="IPR018391">
    <property type="entry name" value="PQQ_b-propeller_rpt"/>
</dbReference>
<keyword evidence="6" id="KW-1185">Reference proteome</keyword>
<comment type="caution">
    <text evidence="5">The sequence shown here is derived from an EMBL/GenBank/DDBJ whole genome shotgun (WGS) entry which is preliminary data.</text>
</comment>
<dbReference type="Pfam" id="PF01011">
    <property type="entry name" value="PQQ"/>
    <property type="match status" value="1"/>
</dbReference>
<dbReference type="EMBL" id="JACDQQ010001286">
    <property type="protein sequence ID" value="MBA0085959.1"/>
    <property type="molecule type" value="Genomic_DNA"/>
</dbReference>
<evidence type="ECO:0000313" key="6">
    <source>
        <dbReference type="Proteomes" id="UP000567293"/>
    </source>
</evidence>
<sequence length="359" mass="39280">MTILHRVPMALRGISARRPSRRLLEVLSWAVALLLALRVILAWGGPSASDASTDTWPYYGHDAGGMRYSPLTQINRDNVAQLRVAWTFHTGDVSEGGGRRKRSGFETTPLFDDGTLYLTTAFNRIVALDPETGRERWAYDPKIDLDGDYGDGLVNRGVAAWLDPARSSKQPCRRRIFESTQDARLVAVDASTGAPCGDFGRAGQVSLRDVLGYDPGWYHMTSPPAVIDDLVVVGSAIDDNHRVDMARGVVRAYDARTGALRWSWDPLPANPTRAAAEAKGRSWRSGAGNAWSIMAVDAGRDLLFVPTGSASPDYYGGLRPGDDKWANSVVALRGKTGQLVWGFQLVHHDLWDFDSASQP</sequence>
<dbReference type="SUPFAM" id="SSF50998">
    <property type="entry name" value="Quinoprotein alcohol dehydrogenase-like"/>
    <property type="match status" value="1"/>
</dbReference>
<dbReference type="InterPro" id="IPR002372">
    <property type="entry name" value="PQQ_rpt_dom"/>
</dbReference>
<name>A0A7V8NR14_9BACT</name>
<dbReference type="SMART" id="SM00564">
    <property type="entry name" value="PQQ"/>
    <property type="match status" value="3"/>
</dbReference>
<comment type="similarity">
    <text evidence="2">Belongs to the bacterial PQQ dehydrogenase family.</text>
</comment>
<evidence type="ECO:0000256" key="1">
    <source>
        <dbReference type="ARBA" id="ARBA00001931"/>
    </source>
</evidence>
<feature type="domain" description="Pyrrolo-quinoline quinone repeat" evidence="4">
    <location>
        <begin position="56"/>
        <end position="359"/>
    </location>
</feature>
<dbReference type="AlphaFoldDB" id="A0A7V8NR14"/>
<dbReference type="Gene3D" id="2.140.10.10">
    <property type="entry name" value="Quinoprotein alcohol dehydrogenase-like superfamily"/>
    <property type="match status" value="1"/>
</dbReference>
<dbReference type="PANTHER" id="PTHR32303:SF4">
    <property type="entry name" value="QUINOPROTEIN GLUCOSE DEHYDROGENASE"/>
    <property type="match status" value="1"/>
</dbReference>
<dbReference type="GO" id="GO:0008876">
    <property type="term" value="F:quinoprotein glucose dehydrogenase activity"/>
    <property type="evidence" value="ECO:0007669"/>
    <property type="project" value="TreeGrafter"/>
</dbReference>
<evidence type="ECO:0000259" key="4">
    <source>
        <dbReference type="Pfam" id="PF01011"/>
    </source>
</evidence>
<feature type="non-terminal residue" evidence="5">
    <location>
        <position position="359"/>
    </location>
</feature>
<reference evidence="5" key="1">
    <citation type="submission" date="2020-06" db="EMBL/GenBank/DDBJ databases">
        <title>Legume-microbial interactions unlock mineral nutrients during tropical forest succession.</title>
        <authorList>
            <person name="Epihov D.Z."/>
        </authorList>
    </citation>
    <scope>NUCLEOTIDE SEQUENCE [LARGE SCALE GENOMIC DNA]</scope>
    <source>
        <strain evidence="5">Pan2503</strain>
    </source>
</reference>
<gene>
    <name evidence="5" type="ORF">HRJ53_13250</name>
</gene>
<evidence type="ECO:0000256" key="2">
    <source>
        <dbReference type="ARBA" id="ARBA00008156"/>
    </source>
</evidence>
<proteinExistence type="inferred from homology"/>
<evidence type="ECO:0000256" key="3">
    <source>
        <dbReference type="ARBA" id="ARBA00023002"/>
    </source>
</evidence>
<organism evidence="5 6">
    <name type="scientific">Candidatus Acidiferrum panamense</name>
    <dbReference type="NCBI Taxonomy" id="2741543"/>
    <lineage>
        <taxon>Bacteria</taxon>
        <taxon>Pseudomonadati</taxon>
        <taxon>Acidobacteriota</taxon>
        <taxon>Terriglobia</taxon>
        <taxon>Candidatus Acidiferrales</taxon>
        <taxon>Candidatus Acidiferrum</taxon>
    </lineage>
</organism>
<accession>A0A7V8NR14</accession>